<reference evidence="2" key="1">
    <citation type="journal article" date="2013" name="Genetics">
        <title>The draft genome and transcriptome of Panagrellus redivivus are shaped by the harsh demands of a free-living lifestyle.</title>
        <authorList>
            <person name="Srinivasan J."/>
            <person name="Dillman A.R."/>
            <person name="Macchietto M.G."/>
            <person name="Heikkinen L."/>
            <person name="Lakso M."/>
            <person name="Fracchia K.M."/>
            <person name="Antoshechkin I."/>
            <person name="Mortazavi A."/>
            <person name="Wong G."/>
            <person name="Sternberg P.W."/>
        </authorList>
    </citation>
    <scope>NUCLEOTIDE SEQUENCE [LARGE SCALE GENOMIC DNA]</scope>
    <source>
        <strain evidence="2">MT8872</strain>
    </source>
</reference>
<dbReference type="PANTHER" id="PTHR42673">
    <property type="entry name" value="MALEYLACETOACETATE ISOMERASE"/>
    <property type="match status" value="1"/>
</dbReference>
<evidence type="ECO:0000313" key="2">
    <source>
        <dbReference type="Proteomes" id="UP000492821"/>
    </source>
</evidence>
<dbReference type="GO" id="GO:0006559">
    <property type="term" value="P:L-phenylalanine catabolic process"/>
    <property type="evidence" value="ECO:0007669"/>
    <property type="project" value="TreeGrafter"/>
</dbReference>
<dbReference type="Proteomes" id="UP000492821">
    <property type="component" value="Unassembled WGS sequence"/>
</dbReference>
<accession>A0A7E4VV99</accession>
<organism evidence="2 3">
    <name type="scientific">Panagrellus redivivus</name>
    <name type="common">Microworm</name>
    <dbReference type="NCBI Taxonomy" id="6233"/>
    <lineage>
        <taxon>Eukaryota</taxon>
        <taxon>Metazoa</taxon>
        <taxon>Ecdysozoa</taxon>
        <taxon>Nematoda</taxon>
        <taxon>Chromadorea</taxon>
        <taxon>Rhabditida</taxon>
        <taxon>Tylenchina</taxon>
        <taxon>Panagrolaimomorpha</taxon>
        <taxon>Panagrolaimoidea</taxon>
        <taxon>Panagrolaimidae</taxon>
        <taxon>Panagrellus</taxon>
    </lineage>
</organism>
<dbReference type="InterPro" id="IPR004046">
    <property type="entry name" value="GST_C"/>
</dbReference>
<dbReference type="Gene3D" id="1.20.1050.10">
    <property type="match status" value="1"/>
</dbReference>
<evidence type="ECO:0000259" key="1">
    <source>
        <dbReference type="PROSITE" id="PS50405"/>
    </source>
</evidence>
<dbReference type="GO" id="GO:0006749">
    <property type="term" value="P:glutathione metabolic process"/>
    <property type="evidence" value="ECO:0007669"/>
    <property type="project" value="TreeGrafter"/>
</dbReference>
<dbReference type="Pfam" id="PF14497">
    <property type="entry name" value="GST_C_3"/>
    <property type="match status" value="1"/>
</dbReference>
<sequence length="102" mass="11428">MMYATGKDLKKAEAHCGYFIGKGLDVLEKELTKTAGKYAFGDELSLVDVLIPAQVYNAHRFKVDMSKYPTINRVNSALVEIPEVVQADAWHQIDTPEGERKN</sequence>
<reference evidence="3" key="2">
    <citation type="submission" date="2020-10" db="UniProtKB">
        <authorList>
            <consortium name="WormBaseParasite"/>
        </authorList>
    </citation>
    <scope>IDENTIFICATION</scope>
</reference>
<name>A0A7E4VV99_PANRE</name>
<proteinExistence type="predicted"/>
<protein>
    <submittedName>
        <fullName evidence="3">GST C-terminal domain-containing protein</fullName>
    </submittedName>
</protein>
<dbReference type="SUPFAM" id="SSF47616">
    <property type="entry name" value="GST C-terminal domain-like"/>
    <property type="match status" value="1"/>
</dbReference>
<dbReference type="WBParaSite" id="Pan_g3612.t1">
    <property type="protein sequence ID" value="Pan_g3612.t1"/>
    <property type="gene ID" value="Pan_g3612"/>
</dbReference>
<dbReference type="PROSITE" id="PS50405">
    <property type="entry name" value="GST_CTER"/>
    <property type="match status" value="1"/>
</dbReference>
<dbReference type="InterPro" id="IPR010987">
    <property type="entry name" value="Glutathione-S-Trfase_C-like"/>
</dbReference>
<dbReference type="GO" id="GO:0004364">
    <property type="term" value="F:glutathione transferase activity"/>
    <property type="evidence" value="ECO:0007669"/>
    <property type="project" value="TreeGrafter"/>
</dbReference>
<keyword evidence="2" id="KW-1185">Reference proteome</keyword>
<dbReference type="PANTHER" id="PTHR42673:SF4">
    <property type="entry name" value="MALEYLACETOACETATE ISOMERASE"/>
    <property type="match status" value="1"/>
</dbReference>
<dbReference type="InterPro" id="IPR036282">
    <property type="entry name" value="Glutathione-S-Trfase_C_sf"/>
</dbReference>
<dbReference type="GO" id="GO:0016034">
    <property type="term" value="F:maleylacetoacetate isomerase activity"/>
    <property type="evidence" value="ECO:0007669"/>
    <property type="project" value="TreeGrafter"/>
</dbReference>
<dbReference type="AlphaFoldDB" id="A0A7E4VV99"/>
<feature type="domain" description="GST C-terminal" evidence="1">
    <location>
        <begin position="1"/>
        <end position="97"/>
    </location>
</feature>
<evidence type="ECO:0000313" key="3">
    <source>
        <dbReference type="WBParaSite" id="Pan_g3612.t1"/>
    </source>
</evidence>